<dbReference type="Proteomes" id="UP000004578">
    <property type="component" value="Unassembled WGS sequence"/>
</dbReference>
<dbReference type="InterPro" id="IPR026906">
    <property type="entry name" value="LRR_5"/>
</dbReference>
<dbReference type="Gene3D" id="3.80.10.10">
    <property type="entry name" value="Ribonuclease Inhibitor"/>
    <property type="match status" value="4"/>
</dbReference>
<evidence type="ECO:0000313" key="4">
    <source>
        <dbReference type="Proteomes" id="UP000004578"/>
    </source>
</evidence>
<keyword evidence="2" id="KW-0732">Signal</keyword>
<keyword evidence="4" id="KW-1185">Reference proteome</keyword>
<feature type="region of interest" description="Disordered" evidence="1">
    <location>
        <begin position="29"/>
        <end position="50"/>
    </location>
</feature>
<name>J0NVP9_9ACTO</name>
<dbReference type="Pfam" id="PF13306">
    <property type="entry name" value="LRR_5"/>
    <property type="match status" value="5"/>
</dbReference>
<dbReference type="SUPFAM" id="SSF52058">
    <property type="entry name" value="L domain-like"/>
    <property type="match status" value="1"/>
</dbReference>
<sequence>MPRGALAIALTGALIGGAAFAAPAQALPGGRDQAAAPASSSPASSALKPAVGATTNEDGFEIDANGVLLRYTGSASDVRIPGKVTAIADEAMRGTTAERITVPSTVRTIGDRAFADARQLKTLVFEDTADHPSQLTALGAEVALNTLALMEITVPAKTASLGEGAFASSGITRLSLPDSLTSLPARMAQGTGLLEEVVVGDGVTEIGDSAFRSARELRGLGVRQADGSAAAGFPFSLVTIGRDAFTESGLRSIDLPASVRSVGYGAFAETPNLAHVGLNEGLASIGEFAFNNTGISELAIPDSVTTVGGSAFGGNGSLTRVHIGRGVAAGQLSTVFAGSPQLGAFTADPANASYEAVDGVLYSKDHTGLVAYPAAKGSGGTYTVLDGTTRIEPSALFGAALTGIVLPDSLRSIGNKAFSGSDLESVVLPKGFQTLEESAFWAMPSLARVDLGGTKTIGEEAFFASRALRTVDFRADLGRLTAIGSYAFAETGLVSAALPDSVASLGDQAFARSPELKDAHLGSGLTEVGARVFTGSTALASLSLAPSNPVLSLDGSVLYQQRDDGCHLVYAAVAAPTPAYSVRPGTAQIDEAAFKGNPTLREVVVPEGVKAIGAEAFAEIPELTDVALPDSLEEVADVFAGTRVETIEFGARTRTIGEAAFTGALPIRMIVRGGKDGSFTSPEETTPRYAASAFFGEGLKRIAYTHGNFPQTLVLPSTVEELVLTTGALK</sequence>
<feature type="chain" id="PRO_5003737263" evidence="2">
    <location>
        <begin position="22"/>
        <end position="730"/>
    </location>
</feature>
<dbReference type="PANTHER" id="PTHR45661">
    <property type="entry name" value="SURFACE ANTIGEN"/>
    <property type="match status" value="1"/>
</dbReference>
<dbReference type="InterPro" id="IPR032675">
    <property type="entry name" value="LRR_dom_sf"/>
</dbReference>
<dbReference type="EMBL" id="AKFS01000030">
    <property type="protein sequence ID" value="EJF51544.1"/>
    <property type="molecule type" value="Genomic_DNA"/>
</dbReference>
<organism evidence="3 4">
    <name type="scientific">Schaalia georgiae F0490</name>
    <dbReference type="NCBI Taxonomy" id="1125717"/>
    <lineage>
        <taxon>Bacteria</taxon>
        <taxon>Bacillati</taxon>
        <taxon>Actinomycetota</taxon>
        <taxon>Actinomycetes</taxon>
        <taxon>Actinomycetales</taxon>
        <taxon>Actinomycetaceae</taxon>
        <taxon>Schaalia</taxon>
    </lineage>
</organism>
<comment type="caution">
    <text evidence="3">The sequence shown here is derived from an EMBL/GenBank/DDBJ whole genome shotgun (WGS) entry which is preliminary data.</text>
</comment>
<proteinExistence type="predicted"/>
<dbReference type="AlphaFoldDB" id="J0NVP9"/>
<feature type="non-terminal residue" evidence="3">
    <location>
        <position position="730"/>
    </location>
</feature>
<accession>J0NVP9</accession>
<feature type="compositionally biased region" description="Low complexity" evidence="1">
    <location>
        <begin position="29"/>
        <end position="46"/>
    </location>
</feature>
<feature type="signal peptide" evidence="2">
    <location>
        <begin position="1"/>
        <end position="21"/>
    </location>
</feature>
<dbReference type="InterPro" id="IPR053139">
    <property type="entry name" value="Surface_bspA-like"/>
</dbReference>
<reference evidence="3 4" key="1">
    <citation type="submission" date="2012-05" db="EMBL/GenBank/DDBJ databases">
        <authorList>
            <person name="Harkins D.M."/>
            <person name="Madupu R."/>
            <person name="Durkin A.S."/>
            <person name="Torralba M."/>
            <person name="Methe B."/>
            <person name="Sutton G.G."/>
            <person name="Nelson K.E."/>
        </authorList>
    </citation>
    <scope>NUCLEOTIDE SEQUENCE [LARGE SCALE GENOMIC DNA]</scope>
    <source>
        <strain evidence="3 4">F0490</strain>
    </source>
</reference>
<evidence type="ECO:0000313" key="3">
    <source>
        <dbReference type="EMBL" id="EJF51544.1"/>
    </source>
</evidence>
<evidence type="ECO:0000256" key="2">
    <source>
        <dbReference type="SAM" id="SignalP"/>
    </source>
</evidence>
<protein>
    <submittedName>
        <fullName evidence="3">Leucine rich repeat protein</fullName>
    </submittedName>
</protein>
<dbReference type="PANTHER" id="PTHR45661:SF3">
    <property type="entry name" value="IG-LIKE DOMAIN-CONTAINING PROTEIN"/>
    <property type="match status" value="1"/>
</dbReference>
<evidence type="ECO:0000256" key="1">
    <source>
        <dbReference type="SAM" id="MobiDB-lite"/>
    </source>
</evidence>
<gene>
    <name evidence="3" type="ORF">HMPREF1317_2277</name>
</gene>